<dbReference type="OrthoDB" id="10012718at2"/>
<dbReference type="RefSeq" id="WP_017262267.1">
    <property type="nucleotide sequence ID" value="NZ_AUAW01000005.1"/>
</dbReference>
<evidence type="ECO:0000313" key="4">
    <source>
        <dbReference type="Proteomes" id="UP000051999"/>
    </source>
</evidence>
<feature type="compositionally biased region" description="Low complexity" evidence="1">
    <location>
        <begin position="23"/>
        <end position="35"/>
    </location>
</feature>
<protein>
    <recommendedName>
        <fullName evidence="5">Lipoprotein</fullName>
    </recommendedName>
</protein>
<gene>
    <name evidence="3" type="ORF">FD35_GL001725</name>
</gene>
<dbReference type="EMBL" id="AZFF01000003">
    <property type="protein sequence ID" value="KRL56630.1"/>
    <property type="molecule type" value="Genomic_DNA"/>
</dbReference>
<sequence>MKKSLTLAITVLSALLLTACGNSNSKSSSSTSSKPRLSKTSKQNKKARQQSSDKAKSESISESKDSSSQTASTSSQPVSQSQSSTESSSTTAAQSSNSSNEASSNDESGWIVHNADEATSLITEKMGDQRWTVVGGTFGGAHSGYDENGNPNPVSKDYVPYISLQNSNGDMYTVSAKGEIAKMN</sequence>
<dbReference type="Proteomes" id="UP000051999">
    <property type="component" value="Unassembled WGS sequence"/>
</dbReference>
<feature type="chain" id="PRO_5039606776" description="Lipoprotein" evidence="2">
    <location>
        <begin position="20"/>
        <end position="184"/>
    </location>
</feature>
<dbReference type="STRING" id="1114972.FD35_GL001725"/>
<evidence type="ECO:0000256" key="1">
    <source>
        <dbReference type="SAM" id="MobiDB-lite"/>
    </source>
</evidence>
<reference evidence="3 4" key="1">
    <citation type="journal article" date="2015" name="Genome Announc.">
        <title>Expanding the biotechnology potential of lactobacilli through comparative genomics of 213 strains and associated genera.</title>
        <authorList>
            <person name="Sun Z."/>
            <person name="Harris H.M."/>
            <person name="McCann A."/>
            <person name="Guo C."/>
            <person name="Argimon S."/>
            <person name="Zhang W."/>
            <person name="Yang X."/>
            <person name="Jeffery I.B."/>
            <person name="Cooney J.C."/>
            <person name="Kagawa T.F."/>
            <person name="Liu W."/>
            <person name="Song Y."/>
            <person name="Salvetti E."/>
            <person name="Wrobel A."/>
            <person name="Rasinkangas P."/>
            <person name="Parkhill J."/>
            <person name="Rea M.C."/>
            <person name="O'Sullivan O."/>
            <person name="Ritari J."/>
            <person name="Douillard F.P."/>
            <person name="Paul Ross R."/>
            <person name="Yang R."/>
            <person name="Briner A.E."/>
            <person name="Felis G.E."/>
            <person name="de Vos W.M."/>
            <person name="Barrangou R."/>
            <person name="Klaenhammer T.R."/>
            <person name="Caufield P.W."/>
            <person name="Cui Y."/>
            <person name="Zhang H."/>
            <person name="O'Toole P.W."/>
        </authorList>
    </citation>
    <scope>NUCLEOTIDE SEQUENCE [LARGE SCALE GENOMIC DNA]</scope>
    <source>
        <strain evidence="3 4">DSM 15814</strain>
    </source>
</reference>
<feature type="compositionally biased region" description="Basic residues" evidence="1">
    <location>
        <begin position="36"/>
        <end position="48"/>
    </location>
</feature>
<name>A0A0R1RIT1_9LACO</name>
<feature type="compositionally biased region" description="Basic and acidic residues" evidence="1">
    <location>
        <begin position="51"/>
        <end position="65"/>
    </location>
</feature>
<dbReference type="AlphaFoldDB" id="A0A0R1RIT1"/>
<keyword evidence="4" id="KW-1185">Reference proteome</keyword>
<feature type="compositionally biased region" description="Low complexity" evidence="1">
    <location>
        <begin position="66"/>
        <end position="108"/>
    </location>
</feature>
<proteinExistence type="predicted"/>
<evidence type="ECO:0000256" key="2">
    <source>
        <dbReference type="SAM" id="SignalP"/>
    </source>
</evidence>
<dbReference type="eggNOG" id="ENOG5030BPM">
    <property type="taxonomic scope" value="Bacteria"/>
</dbReference>
<feature type="region of interest" description="Disordered" evidence="1">
    <location>
        <begin position="21"/>
        <end position="109"/>
    </location>
</feature>
<evidence type="ECO:0000313" key="3">
    <source>
        <dbReference type="EMBL" id="KRL56630.1"/>
    </source>
</evidence>
<accession>A0A0R1RIT1</accession>
<keyword evidence="2" id="KW-0732">Signal</keyword>
<feature type="signal peptide" evidence="2">
    <location>
        <begin position="1"/>
        <end position="19"/>
    </location>
</feature>
<comment type="caution">
    <text evidence="3">The sequence shown here is derived from an EMBL/GenBank/DDBJ whole genome shotgun (WGS) entry which is preliminary data.</text>
</comment>
<dbReference type="PATRIC" id="fig|1114972.6.peg.1753"/>
<dbReference type="PROSITE" id="PS51257">
    <property type="entry name" value="PROKAR_LIPOPROTEIN"/>
    <property type="match status" value="1"/>
</dbReference>
<evidence type="ECO:0008006" key="5">
    <source>
        <dbReference type="Google" id="ProtNLM"/>
    </source>
</evidence>
<organism evidence="3 4">
    <name type="scientific">Furfurilactobacillus rossiae DSM 15814</name>
    <dbReference type="NCBI Taxonomy" id="1114972"/>
    <lineage>
        <taxon>Bacteria</taxon>
        <taxon>Bacillati</taxon>
        <taxon>Bacillota</taxon>
        <taxon>Bacilli</taxon>
        <taxon>Lactobacillales</taxon>
        <taxon>Lactobacillaceae</taxon>
        <taxon>Furfurilactobacillus</taxon>
    </lineage>
</organism>